<keyword evidence="1" id="KW-0238">DNA-binding</keyword>
<dbReference type="CDD" id="cd00592">
    <property type="entry name" value="HTH_MerR-like"/>
    <property type="match status" value="1"/>
</dbReference>
<dbReference type="InterPro" id="IPR000551">
    <property type="entry name" value="MerR-type_HTH_dom"/>
</dbReference>
<dbReference type="Gene3D" id="1.10.1660.10">
    <property type="match status" value="1"/>
</dbReference>
<dbReference type="EMBL" id="CP009215">
    <property type="protein sequence ID" value="AIL96893.1"/>
    <property type="molecule type" value="Genomic_DNA"/>
</dbReference>
<feature type="domain" description="HTH merR-type" evidence="2">
    <location>
        <begin position="37"/>
        <end position="99"/>
    </location>
</feature>
<dbReference type="GO" id="GO:0003677">
    <property type="term" value="F:DNA binding"/>
    <property type="evidence" value="ECO:0007669"/>
    <property type="project" value="UniProtKB-KW"/>
</dbReference>
<protein>
    <submittedName>
        <fullName evidence="4">MerR family transcriptional regulator</fullName>
    </submittedName>
</protein>
<feature type="domain" description="Pterin-binding" evidence="3">
    <location>
        <begin position="108"/>
        <end position="254"/>
    </location>
</feature>
<dbReference type="PANTHER" id="PTHR30204">
    <property type="entry name" value="REDOX-CYCLING DRUG-SENSING TRANSCRIPTIONAL ACTIVATOR SOXR"/>
    <property type="match status" value="1"/>
</dbReference>
<dbReference type="InterPro" id="IPR047057">
    <property type="entry name" value="MerR_fam"/>
</dbReference>
<evidence type="ECO:0000313" key="4">
    <source>
        <dbReference type="EMBL" id="AIL96893.1"/>
    </source>
</evidence>
<dbReference type="GO" id="GO:0003700">
    <property type="term" value="F:DNA-binding transcription factor activity"/>
    <property type="evidence" value="ECO:0007669"/>
    <property type="project" value="InterPro"/>
</dbReference>
<dbReference type="PROSITE" id="PS50972">
    <property type="entry name" value="PTERIN_BINDING"/>
    <property type="match status" value="1"/>
</dbReference>
<sequence>MSAIRQTAPAANAAKPAKSAKPAKTMSIGVVLERLRAEFPDVTVSKIRFLESEGLITPQRTASGYRRFTDEDIERLRYILVTQRDNYLPLKVIREQLEAMDSGHVTAILTAGESEPMISPENFRAPAATQLTDTDVAEQAQTDAQTVAEYIKVGLITPDVAGLFTADDVRTVTTALSLAEFGFDARHLKTLRTAASRQADMINQVAGPVAKSGKETAKQKAEEIAQQMSALVVSLHASLVKNELRAQLGSSWRA</sequence>
<evidence type="ECO:0000259" key="3">
    <source>
        <dbReference type="PROSITE" id="PS50972"/>
    </source>
</evidence>
<dbReference type="InterPro" id="IPR009061">
    <property type="entry name" value="DNA-bd_dom_put_sf"/>
</dbReference>
<keyword evidence="5" id="KW-1185">Reference proteome</keyword>
<dbReference type="HOGENOM" id="CLU_053650_0_0_11"/>
<dbReference type="GO" id="GO:0042558">
    <property type="term" value="P:pteridine-containing compound metabolic process"/>
    <property type="evidence" value="ECO:0007669"/>
    <property type="project" value="InterPro"/>
</dbReference>
<organism evidence="4 5">
    <name type="scientific">Corynebacterium ureicelerivorans</name>
    <dbReference type="NCBI Taxonomy" id="401472"/>
    <lineage>
        <taxon>Bacteria</taxon>
        <taxon>Bacillati</taxon>
        <taxon>Actinomycetota</taxon>
        <taxon>Actinomycetes</taxon>
        <taxon>Mycobacteriales</taxon>
        <taxon>Corynebacteriaceae</taxon>
        <taxon>Corynebacterium</taxon>
    </lineage>
</organism>
<evidence type="ECO:0000259" key="2">
    <source>
        <dbReference type="PROSITE" id="PS50937"/>
    </source>
</evidence>
<name>A0A077HIN0_9CORY</name>
<dbReference type="SUPFAM" id="SSF46955">
    <property type="entry name" value="Putative DNA-binding domain"/>
    <property type="match status" value="1"/>
</dbReference>
<dbReference type="KEGG" id="cuv:CUREI_05940"/>
<dbReference type="SMART" id="SM00422">
    <property type="entry name" value="HTH_MERR"/>
    <property type="match status" value="1"/>
</dbReference>
<dbReference type="Pfam" id="PF13411">
    <property type="entry name" value="MerR_1"/>
    <property type="match status" value="1"/>
</dbReference>
<reference evidence="4 5" key="1">
    <citation type="submission" date="2014-08" db="EMBL/GenBank/DDBJ databases">
        <title>Complete genome sequence of Corynebacterium ureicelerivorans DSM 45051, a lipophilic and urea-splitting isolate from a blood culture of a septicaemia patient.</title>
        <authorList>
            <person name="Tippelt A."/>
            <person name="Albersmeier A."/>
            <person name="Brinkrolf K."/>
            <person name="Ruckert C."/>
            <person name="Tauch A."/>
        </authorList>
    </citation>
    <scope>NUCLEOTIDE SEQUENCE [LARGE SCALE GENOMIC DNA]</scope>
    <source>
        <strain evidence="4 5">IMMIB RIV-2301</strain>
    </source>
</reference>
<proteinExistence type="predicted"/>
<dbReference type="PROSITE" id="PS50937">
    <property type="entry name" value="HTH_MERR_2"/>
    <property type="match status" value="1"/>
</dbReference>
<gene>
    <name evidence="4" type="ORF">CUREI_05940</name>
</gene>
<evidence type="ECO:0000313" key="5">
    <source>
        <dbReference type="Proteomes" id="UP000028939"/>
    </source>
</evidence>
<evidence type="ECO:0000256" key="1">
    <source>
        <dbReference type="ARBA" id="ARBA00023125"/>
    </source>
</evidence>
<dbReference type="PANTHER" id="PTHR30204:SF89">
    <property type="entry name" value="HTH MERR-TYPE DOMAIN-CONTAINING PROTEIN"/>
    <property type="match status" value="1"/>
</dbReference>
<accession>A0A077HIN0</accession>
<dbReference type="RefSeq" id="WP_038611481.1">
    <property type="nucleotide sequence ID" value="NZ_CP009215.1"/>
</dbReference>
<dbReference type="InterPro" id="IPR000489">
    <property type="entry name" value="Pterin-binding_dom"/>
</dbReference>
<dbReference type="Proteomes" id="UP000028939">
    <property type="component" value="Chromosome"/>
</dbReference>
<dbReference type="STRING" id="401472.CUREI_05940"/>
<dbReference type="AlphaFoldDB" id="A0A077HIN0"/>